<dbReference type="PANTHER" id="PTHR23158">
    <property type="entry name" value="MELANOMA INHIBITORY ACTIVITY-RELATED"/>
    <property type="match status" value="1"/>
</dbReference>
<keyword evidence="1 2" id="KW-0175">Coiled coil</keyword>
<sequence>MEENISYVTKQLENFRSQVKDLEEELERTIHSNRGLIMYYDKKAYDNELAAQSAERYLNDLRKQNAHNRQNLT</sequence>
<proteinExistence type="predicted"/>
<gene>
    <name evidence="3" type="ORF">GHT09_012171</name>
    <name evidence="4" type="ORF">MONAX_5E032869</name>
</gene>
<evidence type="ECO:0000313" key="3">
    <source>
        <dbReference type="EMBL" id="KAF7462561.1"/>
    </source>
</evidence>
<accession>A0A5E4DA32</accession>
<evidence type="ECO:0000313" key="5">
    <source>
        <dbReference type="Proteomes" id="UP000335636"/>
    </source>
</evidence>
<evidence type="ECO:0000256" key="2">
    <source>
        <dbReference type="SAM" id="Coils"/>
    </source>
</evidence>
<evidence type="ECO:0000256" key="1">
    <source>
        <dbReference type="ARBA" id="ARBA00023054"/>
    </source>
</evidence>
<dbReference type="GO" id="GO:0035459">
    <property type="term" value="P:vesicle cargo loading"/>
    <property type="evidence" value="ECO:0007669"/>
    <property type="project" value="TreeGrafter"/>
</dbReference>
<reference evidence="3" key="2">
    <citation type="submission" date="2020-08" db="EMBL/GenBank/DDBJ databases">
        <authorList>
            <person name="Shumante A."/>
            <person name="Zimin A.V."/>
            <person name="Puiu D."/>
            <person name="Salzberg S.L."/>
        </authorList>
    </citation>
    <scope>NUCLEOTIDE SEQUENCE</scope>
    <source>
        <strain evidence="3">WC2-LM</strain>
        <tissue evidence="3">Liver</tissue>
    </source>
</reference>
<protein>
    <submittedName>
        <fullName evidence="4">Uncharacterized protein</fullName>
    </submittedName>
</protein>
<dbReference type="PANTHER" id="PTHR23158:SF38">
    <property type="entry name" value="MELANOMA INHIBITORY ACTIVITY PROTEIN 2"/>
    <property type="match status" value="1"/>
</dbReference>
<keyword evidence="5" id="KW-1185">Reference proteome</keyword>
<dbReference type="EMBL" id="WJEC01008367">
    <property type="protein sequence ID" value="KAF7462561.1"/>
    <property type="molecule type" value="Genomic_DNA"/>
</dbReference>
<reference evidence="4 5" key="1">
    <citation type="submission" date="2019-04" db="EMBL/GenBank/DDBJ databases">
        <authorList>
            <person name="Alioto T."/>
            <person name="Alioto T."/>
        </authorList>
    </citation>
    <scope>NUCLEOTIDE SEQUENCE [LARGE SCALE GENOMIC DNA]</scope>
</reference>
<dbReference type="EMBL" id="CABDUW010005448">
    <property type="protein sequence ID" value="VTJ90936.1"/>
    <property type="molecule type" value="Genomic_DNA"/>
</dbReference>
<organism evidence="4 5">
    <name type="scientific">Marmota monax</name>
    <name type="common">Woodchuck</name>
    <dbReference type="NCBI Taxonomy" id="9995"/>
    <lineage>
        <taxon>Eukaryota</taxon>
        <taxon>Metazoa</taxon>
        <taxon>Chordata</taxon>
        <taxon>Craniata</taxon>
        <taxon>Vertebrata</taxon>
        <taxon>Euteleostomi</taxon>
        <taxon>Mammalia</taxon>
        <taxon>Eutheria</taxon>
        <taxon>Euarchontoglires</taxon>
        <taxon>Glires</taxon>
        <taxon>Rodentia</taxon>
        <taxon>Sciuromorpha</taxon>
        <taxon>Sciuridae</taxon>
        <taxon>Xerinae</taxon>
        <taxon>Marmotini</taxon>
        <taxon>Marmota</taxon>
    </lineage>
</organism>
<dbReference type="GO" id="GO:0070971">
    <property type="term" value="C:endoplasmic reticulum exit site"/>
    <property type="evidence" value="ECO:0007669"/>
    <property type="project" value="TreeGrafter"/>
</dbReference>
<dbReference type="GO" id="GO:0009306">
    <property type="term" value="P:protein secretion"/>
    <property type="evidence" value="ECO:0007669"/>
    <property type="project" value="TreeGrafter"/>
</dbReference>
<evidence type="ECO:0000313" key="4">
    <source>
        <dbReference type="EMBL" id="VTJ90936.1"/>
    </source>
</evidence>
<dbReference type="InterPro" id="IPR051500">
    <property type="entry name" value="cTAGE_MIA/OTOR"/>
</dbReference>
<dbReference type="GO" id="GO:0006888">
    <property type="term" value="P:endoplasmic reticulum to Golgi vesicle-mediated transport"/>
    <property type="evidence" value="ECO:0007669"/>
    <property type="project" value="TreeGrafter"/>
</dbReference>
<dbReference type="AlphaFoldDB" id="A0A5E4DA32"/>
<dbReference type="Proteomes" id="UP000662637">
    <property type="component" value="Unassembled WGS sequence"/>
</dbReference>
<feature type="coiled-coil region" evidence="2">
    <location>
        <begin position="5"/>
        <end position="32"/>
    </location>
</feature>
<name>A0A5E4DA32_MARMO</name>
<dbReference type="Proteomes" id="UP000335636">
    <property type="component" value="Unassembled WGS sequence"/>
</dbReference>
<dbReference type="GO" id="GO:0005789">
    <property type="term" value="C:endoplasmic reticulum membrane"/>
    <property type="evidence" value="ECO:0007669"/>
    <property type="project" value="TreeGrafter"/>
</dbReference>